<keyword evidence="4 7" id="KW-1133">Transmembrane helix</keyword>
<evidence type="ECO:0000313" key="9">
    <source>
        <dbReference type="EMBL" id="RDW63195.1"/>
    </source>
</evidence>
<feature type="transmembrane region" description="Helical" evidence="7">
    <location>
        <begin position="235"/>
        <end position="256"/>
    </location>
</feature>
<dbReference type="RefSeq" id="XP_026599384.1">
    <property type="nucleotide sequence ID" value="XM_026752322.1"/>
</dbReference>
<name>A0A3D8QN21_9EURO</name>
<dbReference type="Pfam" id="PF00083">
    <property type="entry name" value="Sugar_tr"/>
    <property type="match status" value="1"/>
</dbReference>
<evidence type="ECO:0000256" key="2">
    <source>
        <dbReference type="ARBA" id="ARBA00010992"/>
    </source>
</evidence>
<feature type="transmembrane region" description="Helical" evidence="7">
    <location>
        <begin position="353"/>
        <end position="373"/>
    </location>
</feature>
<proteinExistence type="inferred from homology"/>
<comment type="subcellular location">
    <subcellularLocation>
        <location evidence="1">Membrane</location>
        <topology evidence="1">Multi-pass membrane protein</topology>
    </subcellularLocation>
</comment>
<reference evidence="9 10" key="1">
    <citation type="journal article" date="2018" name="IMA Fungus">
        <title>IMA Genome-F 9: Draft genome sequence of Annulohypoxylon stygium, Aspergillus mulundensis, Berkeleyomyces basicola (syn. Thielaviopsis basicola), Ceratocystis smalleyi, two Cercospora beticola strains, Coleophoma cylindrospora, Fusarium fracticaudum, Phialophora cf. hyalina, and Morchella septimelata.</title>
        <authorList>
            <person name="Wingfield B.D."/>
            <person name="Bills G.F."/>
            <person name="Dong Y."/>
            <person name="Huang W."/>
            <person name="Nel W.J."/>
            <person name="Swalarsk-Parry B.S."/>
            <person name="Vaghefi N."/>
            <person name="Wilken P.M."/>
            <person name="An Z."/>
            <person name="de Beer Z.W."/>
            <person name="De Vos L."/>
            <person name="Chen L."/>
            <person name="Duong T.A."/>
            <person name="Gao Y."/>
            <person name="Hammerbacher A."/>
            <person name="Kikkert J.R."/>
            <person name="Li Y."/>
            <person name="Li H."/>
            <person name="Li K."/>
            <person name="Li Q."/>
            <person name="Liu X."/>
            <person name="Ma X."/>
            <person name="Naidoo K."/>
            <person name="Pethybridge S.J."/>
            <person name="Sun J."/>
            <person name="Steenkamp E.T."/>
            <person name="van der Nest M.A."/>
            <person name="van Wyk S."/>
            <person name="Wingfield M.J."/>
            <person name="Xiong C."/>
            <person name="Yue Q."/>
            <person name="Zhang X."/>
        </authorList>
    </citation>
    <scope>NUCLEOTIDE SEQUENCE [LARGE SCALE GENOMIC DNA]</scope>
    <source>
        <strain evidence="9 10">DSM 5745</strain>
    </source>
</reference>
<comment type="caution">
    <text evidence="9">The sequence shown here is derived from an EMBL/GenBank/DDBJ whole genome shotgun (WGS) entry which is preliminary data.</text>
</comment>
<keyword evidence="5 7" id="KW-0472">Membrane</keyword>
<dbReference type="EMBL" id="PVWQ01000015">
    <property type="protein sequence ID" value="RDW63195.1"/>
    <property type="molecule type" value="Genomic_DNA"/>
</dbReference>
<protein>
    <recommendedName>
        <fullName evidence="8">Major facilitator superfamily (MFS) profile domain-containing protein</fullName>
    </recommendedName>
</protein>
<dbReference type="InterPro" id="IPR005828">
    <property type="entry name" value="MFS_sugar_transport-like"/>
</dbReference>
<dbReference type="GeneID" id="38120676"/>
<feature type="compositionally biased region" description="Basic and acidic residues" evidence="6">
    <location>
        <begin position="1"/>
        <end position="12"/>
    </location>
</feature>
<feature type="transmembrane region" description="Helical" evidence="7">
    <location>
        <begin position="123"/>
        <end position="142"/>
    </location>
</feature>
<dbReference type="PROSITE" id="PS00217">
    <property type="entry name" value="SUGAR_TRANSPORT_2"/>
    <property type="match status" value="1"/>
</dbReference>
<evidence type="ECO:0000256" key="4">
    <source>
        <dbReference type="ARBA" id="ARBA00022989"/>
    </source>
</evidence>
<feature type="transmembrane region" description="Helical" evidence="7">
    <location>
        <begin position="413"/>
        <end position="436"/>
    </location>
</feature>
<gene>
    <name evidence="9" type="ORF">DSM5745_10306</name>
</gene>
<sequence length="565" mass="62405">MDEKVETERVEETTTAGNNEPAKSQPLMRSGLDNLSIWESLRRYKVVTMIAMAAAFSASLDGYQINLNGGVVSNKGFIQQMAKPGTLIIDGKYISAWGGIQSAGQTVGQILLQYVTDGYGRKIALYVIFLTFVISVMIESFATHWDHWLVAKLFSGMGVGMLQSTMPLYLAEISPTQLKGFLINAYSFWFVIGQLFASVALNRLNASDPYNFRTPIYTQVRLPSKLTWTGLTMQWAMVGIAGMIFIALPESPWWLVGKDRHENAGRVLRVCNGNVQGYDVQEQIGIMTATIAEERHVAARNSQQGMWAVFQGRNFIRFIIAGWPKITQQFVGLSVFNTYATYFFQYAGNSDPFLVTLILSCVQIISMIVTCTLTDQLGRRPLTVYPYGVTVLSVLALGIVGCFDYTTSSLSSLLIFFACLATFSTTGASAIGYAYAAEIPSQRLRAQTAAFSLASSNMVAIMFSFCTPLMINGGSTKWGVKTGFLYAHFSPWWVEGMDADFGSSFAATGAISVLVAWFILPEVTRRTPGEIDELFEKRVNLRKFDEYVTDVQINATGREKGDVVA</sequence>
<evidence type="ECO:0000256" key="7">
    <source>
        <dbReference type="SAM" id="Phobius"/>
    </source>
</evidence>
<dbReference type="InterPro" id="IPR036259">
    <property type="entry name" value="MFS_trans_sf"/>
</dbReference>
<dbReference type="Gene3D" id="1.20.1250.20">
    <property type="entry name" value="MFS general substrate transporter like domains"/>
    <property type="match status" value="1"/>
</dbReference>
<dbReference type="PROSITE" id="PS50850">
    <property type="entry name" value="MFS"/>
    <property type="match status" value="1"/>
</dbReference>
<evidence type="ECO:0000256" key="5">
    <source>
        <dbReference type="ARBA" id="ARBA00023136"/>
    </source>
</evidence>
<keyword evidence="10" id="KW-1185">Reference proteome</keyword>
<evidence type="ECO:0000259" key="8">
    <source>
        <dbReference type="PROSITE" id="PS50850"/>
    </source>
</evidence>
<dbReference type="AlphaFoldDB" id="A0A3D8QN21"/>
<dbReference type="InterPro" id="IPR020846">
    <property type="entry name" value="MFS_dom"/>
</dbReference>
<evidence type="ECO:0000256" key="3">
    <source>
        <dbReference type="ARBA" id="ARBA00022692"/>
    </source>
</evidence>
<comment type="similarity">
    <text evidence="2">Belongs to the major facilitator superfamily. Sugar transporter (TC 2.A.1.1) family.</text>
</comment>
<accession>A0A3D8QN21</accession>
<dbReference type="InterPro" id="IPR005829">
    <property type="entry name" value="Sugar_transporter_CS"/>
</dbReference>
<feature type="transmembrane region" description="Helical" evidence="7">
    <location>
        <begin position="181"/>
        <end position="201"/>
    </location>
</feature>
<feature type="domain" description="Major facilitator superfamily (MFS) profile" evidence="8">
    <location>
        <begin position="50"/>
        <end position="524"/>
    </location>
</feature>
<organism evidence="9 10">
    <name type="scientific">Aspergillus mulundensis</name>
    <dbReference type="NCBI Taxonomy" id="1810919"/>
    <lineage>
        <taxon>Eukaryota</taxon>
        <taxon>Fungi</taxon>
        <taxon>Dikarya</taxon>
        <taxon>Ascomycota</taxon>
        <taxon>Pezizomycotina</taxon>
        <taxon>Eurotiomycetes</taxon>
        <taxon>Eurotiomycetidae</taxon>
        <taxon>Eurotiales</taxon>
        <taxon>Aspergillaceae</taxon>
        <taxon>Aspergillus</taxon>
        <taxon>Aspergillus subgen. Nidulantes</taxon>
    </lineage>
</organism>
<dbReference type="GO" id="GO:0016020">
    <property type="term" value="C:membrane"/>
    <property type="evidence" value="ECO:0007669"/>
    <property type="project" value="UniProtKB-SubCell"/>
</dbReference>
<dbReference type="PANTHER" id="PTHR48022">
    <property type="entry name" value="PLASTIDIC GLUCOSE TRANSPORTER 4"/>
    <property type="match status" value="1"/>
</dbReference>
<keyword evidence="3 7" id="KW-0812">Transmembrane</keyword>
<dbReference type="InterPro" id="IPR050360">
    <property type="entry name" value="MFS_Sugar_Transporters"/>
</dbReference>
<dbReference type="Proteomes" id="UP000256690">
    <property type="component" value="Unassembled WGS sequence"/>
</dbReference>
<evidence type="ECO:0000313" key="10">
    <source>
        <dbReference type="Proteomes" id="UP000256690"/>
    </source>
</evidence>
<dbReference type="OrthoDB" id="2544694at2759"/>
<feature type="region of interest" description="Disordered" evidence="6">
    <location>
        <begin position="1"/>
        <end position="27"/>
    </location>
</feature>
<dbReference type="SUPFAM" id="SSF103473">
    <property type="entry name" value="MFS general substrate transporter"/>
    <property type="match status" value="1"/>
</dbReference>
<evidence type="ECO:0000256" key="1">
    <source>
        <dbReference type="ARBA" id="ARBA00004141"/>
    </source>
</evidence>
<evidence type="ECO:0000256" key="6">
    <source>
        <dbReference type="SAM" id="MobiDB-lite"/>
    </source>
</evidence>
<dbReference type="PANTHER" id="PTHR48022:SF2">
    <property type="entry name" value="PLASTIDIC GLUCOSE TRANSPORTER 4"/>
    <property type="match status" value="1"/>
</dbReference>
<dbReference type="GO" id="GO:0005351">
    <property type="term" value="F:carbohydrate:proton symporter activity"/>
    <property type="evidence" value="ECO:0007669"/>
    <property type="project" value="TreeGrafter"/>
</dbReference>
<feature type="transmembrane region" description="Helical" evidence="7">
    <location>
        <begin position="385"/>
        <end position="407"/>
    </location>
</feature>
<feature type="transmembrane region" description="Helical" evidence="7">
    <location>
        <begin position="448"/>
        <end position="471"/>
    </location>
</feature>
<feature type="transmembrane region" description="Helical" evidence="7">
    <location>
        <begin position="501"/>
        <end position="520"/>
    </location>
</feature>